<dbReference type="Proteomes" id="UP000261500">
    <property type="component" value="Unplaced"/>
</dbReference>
<organism evidence="2 3">
    <name type="scientific">Poecilia latipinna</name>
    <name type="common">sailfin molly</name>
    <dbReference type="NCBI Taxonomy" id="48699"/>
    <lineage>
        <taxon>Eukaryota</taxon>
        <taxon>Metazoa</taxon>
        <taxon>Chordata</taxon>
        <taxon>Craniata</taxon>
        <taxon>Vertebrata</taxon>
        <taxon>Euteleostomi</taxon>
        <taxon>Actinopterygii</taxon>
        <taxon>Neopterygii</taxon>
        <taxon>Teleostei</taxon>
        <taxon>Neoteleostei</taxon>
        <taxon>Acanthomorphata</taxon>
        <taxon>Ovalentaria</taxon>
        <taxon>Atherinomorphae</taxon>
        <taxon>Cyprinodontiformes</taxon>
        <taxon>Poeciliidae</taxon>
        <taxon>Poeciliinae</taxon>
        <taxon>Poecilia</taxon>
    </lineage>
</organism>
<evidence type="ECO:0000313" key="3">
    <source>
        <dbReference type="Proteomes" id="UP000261500"/>
    </source>
</evidence>
<name>A0A3B3TQD7_9TELE</name>
<accession>A0A3B3TQD7</accession>
<dbReference type="Ensembl" id="ENSPLAT00000012371.1">
    <property type="protein sequence ID" value="ENSPLAP00000002837.1"/>
    <property type="gene ID" value="ENSPLAG00000004202.1"/>
</dbReference>
<proteinExistence type="predicted"/>
<feature type="compositionally biased region" description="Polar residues" evidence="1">
    <location>
        <begin position="54"/>
        <end position="66"/>
    </location>
</feature>
<reference evidence="2" key="2">
    <citation type="submission" date="2025-09" db="UniProtKB">
        <authorList>
            <consortium name="Ensembl"/>
        </authorList>
    </citation>
    <scope>IDENTIFICATION</scope>
</reference>
<sequence length="97" mass="10398">MPSDFISLFNGDRDLNSPGSLYSKVCRSMTHPSLAFTVGESVYDLLASELKLPPSTQQSPEVMSQKSDGEAGPLPSAPLASGRILLLLSLFLLSKQD</sequence>
<evidence type="ECO:0000313" key="2">
    <source>
        <dbReference type="Ensembl" id="ENSPLAP00000002837.1"/>
    </source>
</evidence>
<keyword evidence="3" id="KW-1185">Reference proteome</keyword>
<reference evidence="2" key="1">
    <citation type="submission" date="2025-08" db="UniProtKB">
        <authorList>
            <consortium name="Ensembl"/>
        </authorList>
    </citation>
    <scope>IDENTIFICATION</scope>
</reference>
<evidence type="ECO:0000256" key="1">
    <source>
        <dbReference type="SAM" id="MobiDB-lite"/>
    </source>
</evidence>
<protein>
    <submittedName>
        <fullName evidence="2">Uncharacterized protein</fullName>
    </submittedName>
</protein>
<dbReference type="AlphaFoldDB" id="A0A3B3TQD7"/>
<dbReference type="GeneTree" id="ENSGT00940000176023"/>
<feature type="region of interest" description="Disordered" evidence="1">
    <location>
        <begin position="53"/>
        <end position="75"/>
    </location>
</feature>